<keyword evidence="3" id="KW-1185">Reference proteome</keyword>
<dbReference type="STRING" id="930117.SAMN05216225_101054"/>
<keyword evidence="1" id="KW-1133">Transmembrane helix</keyword>
<gene>
    <name evidence="2" type="ORF">SAMN05216225_101054</name>
</gene>
<dbReference type="AlphaFoldDB" id="A0A1M5FVV5"/>
<feature type="transmembrane region" description="Helical" evidence="1">
    <location>
        <begin position="7"/>
        <end position="27"/>
    </location>
</feature>
<evidence type="ECO:0000313" key="3">
    <source>
        <dbReference type="Proteomes" id="UP000183988"/>
    </source>
</evidence>
<reference evidence="2 3" key="1">
    <citation type="submission" date="2016-11" db="EMBL/GenBank/DDBJ databases">
        <authorList>
            <person name="Jaros S."/>
            <person name="Januszkiewicz K."/>
            <person name="Wedrychowicz H."/>
        </authorList>
    </citation>
    <scope>NUCLEOTIDE SEQUENCE [LARGE SCALE GENOMIC DNA]</scope>
    <source>
        <strain evidence="2 3">IBRC-M 10683</strain>
    </source>
</reference>
<dbReference type="EMBL" id="FQVW01000010">
    <property type="protein sequence ID" value="SHF95628.1"/>
    <property type="molecule type" value="Genomic_DNA"/>
</dbReference>
<keyword evidence="1" id="KW-0812">Transmembrane</keyword>
<accession>A0A1M5FVV5</accession>
<evidence type="ECO:0000256" key="1">
    <source>
        <dbReference type="SAM" id="Phobius"/>
    </source>
</evidence>
<dbReference type="RefSeq" id="WP_234982595.1">
    <property type="nucleotide sequence ID" value="NZ_FQVW01000010.1"/>
</dbReference>
<organism evidence="2 3">
    <name type="scientific">Ornithinibacillus halophilus</name>
    <dbReference type="NCBI Taxonomy" id="930117"/>
    <lineage>
        <taxon>Bacteria</taxon>
        <taxon>Bacillati</taxon>
        <taxon>Bacillota</taxon>
        <taxon>Bacilli</taxon>
        <taxon>Bacillales</taxon>
        <taxon>Bacillaceae</taxon>
        <taxon>Ornithinibacillus</taxon>
    </lineage>
</organism>
<sequence length="219" mass="25775">MKTKKLFFILISVIFTFHFLMTAIYVLPFNPVKNNLSAAINTYMTPLFLQNWQLFAPDPLSSTVYIYVQAKDEQGNESSWVDISSQLYDYNHKNRFSPYNRLVRLGSGAYLQATHVDELANRVEQKKLSNGISENEENLNEEKDLSEYQKDGIQKLYNLGWYYVMSENTNENVESIRVRISREQPVPFTERKNSNYEREETYFTFDWEPVNELRGGSRN</sequence>
<dbReference type="Proteomes" id="UP000183988">
    <property type="component" value="Unassembled WGS sequence"/>
</dbReference>
<dbReference type="Pfam" id="PF19136">
    <property type="entry name" value="DUF5819"/>
    <property type="match status" value="1"/>
</dbReference>
<name>A0A1M5FVV5_9BACI</name>
<keyword evidence="1" id="KW-0472">Membrane</keyword>
<evidence type="ECO:0000313" key="2">
    <source>
        <dbReference type="EMBL" id="SHF95628.1"/>
    </source>
</evidence>
<protein>
    <submittedName>
        <fullName evidence="2">Uncharacterized protein</fullName>
    </submittedName>
</protein>
<dbReference type="InterPro" id="IPR043857">
    <property type="entry name" value="DUF5819"/>
</dbReference>
<proteinExistence type="predicted"/>